<accession>A0ABT5S3D4</accession>
<comment type="caution">
    <text evidence="10">The sequence shown here is derived from an EMBL/GenBank/DDBJ whole genome shotgun (WGS) entry which is preliminary data.</text>
</comment>
<proteinExistence type="inferred from homology"/>
<dbReference type="CDD" id="cd06261">
    <property type="entry name" value="TM_PBP2"/>
    <property type="match status" value="1"/>
</dbReference>
<dbReference type="InterPro" id="IPR000515">
    <property type="entry name" value="MetI-like"/>
</dbReference>
<feature type="domain" description="ABC transmembrane type-1" evidence="9">
    <location>
        <begin position="74"/>
        <end position="266"/>
    </location>
</feature>
<dbReference type="InterPro" id="IPR035906">
    <property type="entry name" value="MetI-like_sf"/>
</dbReference>
<protein>
    <submittedName>
        <fullName evidence="10">ABC transporter permease</fullName>
    </submittedName>
</protein>
<keyword evidence="11" id="KW-1185">Reference proteome</keyword>
<feature type="transmembrane region" description="Helical" evidence="8">
    <location>
        <begin position="112"/>
        <end position="136"/>
    </location>
</feature>
<dbReference type="Proteomes" id="UP001148932">
    <property type="component" value="Unassembled WGS sequence"/>
</dbReference>
<feature type="transmembrane region" description="Helical" evidence="8">
    <location>
        <begin position="20"/>
        <end position="43"/>
    </location>
</feature>
<name>A0ABT5S3D4_9BURK</name>
<keyword evidence="5 8" id="KW-0812">Transmembrane</keyword>
<evidence type="ECO:0000256" key="2">
    <source>
        <dbReference type="ARBA" id="ARBA00022448"/>
    </source>
</evidence>
<evidence type="ECO:0000256" key="7">
    <source>
        <dbReference type="ARBA" id="ARBA00023136"/>
    </source>
</evidence>
<evidence type="ECO:0000256" key="5">
    <source>
        <dbReference type="ARBA" id="ARBA00022692"/>
    </source>
</evidence>
<gene>
    <name evidence="10" type="ORF">OIN59_23775</name>
</gene>
<keyword evidence="6 8" id="KW-1133">Transmembrane helix</keyword>
<feature type="transmembrane region" description="Helical" evidence="8">
    <location>
        <begin position="142"/>
        <end position="169"/>
    </location>
</feature>
<keyword evidence="2 8" id="KW-0813">Transport</keyword>
<dbReference type="RefSeq" id="WP_274114552.1">
    <property type="nucleotide sequence ID" value="NZ_JAPCKI010000023.1"/>
</dbReference>
<dbReference type="Gene3D" id="1.10.3720.10">
    <property type="entry name" value="MetI-like"/>
    <property type="match status" value="1"/>
</dbReference>
<comment type="similarity">
    <text evidence="8">Belongs to the binding-protein-dependent transport system permease family.</text>
</comment>
<dbReference type="PANTHER" id="PTHR43357">
    <property type="entry name" value="INNER MEMBRANE ABC TRANSPORTER PERMEASE PROTEIN YDCV"/>
    <property type="match status" value="1"/>
</dbReference>
<evidence type="ECO:0000313" key="10">
    <source>
        <dbReference type="EMBL" id="MDD2180466.1"/>
    </source>
</evidence>
<dbReference type="Pfam" id="PF00528">
    <property type="entry name" value="BPD_transp_1"/>
    <property type="match status" value="1"/>
</dbReference>
<keyword evidence="7 8" id="KW-0472">Membrane</keyword>
<dbReference type="SUPFAM" id="SSF161098">
    <property type="entry name" value="MetI-like"/>
    <property type="match status" value="1"/>
</dbReference>
<comment type="subcellular location">
    <subcellularLocation>
        <location evidence="1">Cell inner membrane</location>
        <topology evidence="1">Multi-pass membrane protein</topology>
    </subcellularLocation>
    <subcellularLocation>
        <location evidence="8">Cell membrane</location>
        <topology evidence="8">Multi-pass membrane protein</topology>
    </subcellularLocation>
</comment>
<sequence>MQSQNTSVSNAARTRRTPLFWALLAFTVCVAAFLIVPVILSVLTGLTNNQFVGLSSGLTFKWVAKVWTEYQSSLWLSMGIAIACLACTLVLGVPAAYVLSRTQGRLARTIEELLMLPVALPGLATGLALIVTYGAVGEFRTHWTFVLVGHVLFTLPFMVRSVLAVLLSVDMHTLEEGARSLGASFYQRFFGVVLPNCRSGILAGALMVLTLSIGEFNMTLLLHTPLTQTLPVGLADAYASLRIEVGSAYTIVFFMMIVPLLIALQFAGAKKVSP</sequence>
<evidence type="ECO:0000256" key="8">
    <source>
        <dbReference type="RuleBase" id="RU363032"/>
    </source>
</evidence>
<evidence type="ECO:0000313" key="11">
    <source>
        <dbReference type="Proteomes" id="UP001148932"/>
    </source>
</evidence>
<evidence type="ECO:0000256" key="6">
    <source>
        <dbReference type="ARBA" id="ARBA00022989"/>
    </source>
</evidence>
<evidence type="ECO:0000256" key="4">
    <source>
        <dbReference type="ARBA" id="ARBA00022519"/>
    </source>
</evidence>
<dbReference type="EMBL" id="JAPCKI010000023">
    <property type="protein sequence ID" value="MDD2180466.1"/>
    <property type="molecule type" value="Genomic_DNA"/>
</dbReference>
<evidence type="ECO:0000256" key="1">
    <source>
        <dbReference type="ARBA" id="ARBA00004429"/>
    </source>
</evidence>
<dbReference type="PANTHER" id="PTHR43357:SF4">
    <property type="entry name" value="INNER MEMBRANE ABC TRANSPORTER PERMEASE PROTEIN YDCV"/>
    <property type="match status" value="1"/>
</dbReference>
<dbReference type="PROSITE" id="PS50928">
    <property type="entry name" value="ABC_TM1"/>
    <property type="match status" value="1"/>
</dbReference>
<keyword evidence="3" id="KW-1003">Cell membrane</keyword>
<feature type="transmembrane region" description="Helical" evidence="8">
    <location>
        <begin position="248"/>
        <end position="269"/>
    </location>
</feature>
<reference evidence="10" key="1">
    <citation type="submission" date="2022-10" db="EMBL/GenBank/DDBJ databases">
        <title>Description of microaerobic benzene degrading bacteria.</title>
        <authorList>
            <person name="Bedics A."/>
            <person name="Tancsics A."/>
            <person name="Banerjee S."/>
        </authorList>
    </citation>
    <scope>NUCLEOTIDE SEQUENCE</scope>
    <source>
        <strain evidence="10">D2M1</strain>
    </source>
</reference>
<keyword evidence="4" id="KW-0997">Cell inner membrane</keyword>
<evidence type="ECO:0000259" key="9">
    <source>
        <dbReference type="PROSITE" id="PS50928"/>
    </source>
</evidence>
<organism evidence="10 11">
    <name type="scientific">Acidovorax benzenivorans</name>
    <dbReference type="NCBI Taxonomy" id="2987520"/>
    <lineage>
        <taxon>Bacteria</taxon>
        <taxon>Pseudomonadati</taxon>
        <taxon>Pseudomonadota</taxon>
        <taxon>Betaproteobacteria</taxon>
        <taxon>Burkholderiales</taxon>
        <taxon>Comamonadaceae</taxon>
        <taxon>Acidovorax</taxon>
    </lineage>
</organism>
<evidence type="ECO:0000256" key="3">
    <source>
        <dbReference type="ARBA" id="ARBA00022475"/>
    </source>
</evidence>
<feature type="transmembrane region" description="Helical" evidence="8">
    <location>
        <begin position="74"/>
        <end position="100"/>
    </location>
</feature>